<name>A0A7K3VV09_9ACTN</name>
<dbReference type="PIRSF" id="PIRSF018072">
    <property type="entry name" value="UCP018072"/>
    <property type="match status" value="1"/>
</dbReference>
<evidence type="ECO:0000259" key="1">
    <source>
        <dbReference type="Pfam" id="PF13452"/>
    </source>
</evidence>
<dbReference type="InterPro" id="IPR039569">
    <property type="entry name" value="FAS1-like_DH_region"/>
</dbReference>
<comment type="caution">
    <text evidence="2">The sequence shown here is derived from an EMBL/GenBank/DDBJ whole genome shotgun (WGS) entry which is preliminary data.</text>
</comment>
<dbReference type="AlphaFoldDB" id="A0A7K3VV09"/>
<dbReference type="CDD" id="cd03441">
    <property type="entry name" value="R_hydratase_like"/>
    <property type="match status" value="1"/>
</dbReference>
<proteinExistence type="predicted"/>
<dbReference type="Pfam" id="PF13452">
    <property type="entry name" value="FAS1_DH_region"/>
    <property type="match status" value="1"/>
</dbReference>
<evidence type="ECO:0000313" key="2">
    <source>
        <dbReference type="EMBL" id="NEK56471.1"/>
    </source>
</evidence>
<sequence length="154" mass="16868">MVIDESVIGRELPSFTVELERGRVRLFAEVIGDDNPVFTDLDAARAAGHPDLPVPPTFLFGFVLEGAKSTQWLDDLGIDLGNVLHAEQSFTYHDTAHAGDVLVYRPRIADTFEKKGGALRFVVREISVTREDGSPVVDLRDSIAVVRPAPADAR</sequence>
<dbReference type="Gene3D" id="3.10.129.10">
    <property type="entry name" value="Hotdog Thioesterase"/>
    <property type="match status" value="1"/>
</dbReference>
<organism evidence="2 3">
    <name type="scientific">Geodermatophilus sabuli</name>
    <dbReference type="NCBI Taxonomy" id="1564158"/>
    <lineage>
        <taxon>Bacteria</taxon>
        <taxon>Bacillati</taxon>
        <taxon>Actinomycetota</taxon>
        <taxon>Actinomycetes</taxon>
        <taxon>Geodermatophilales</taxon>
        <taxon>Geodermatophilaceae</taxon>
        <taxon>Geodermatophilus</taxon>
    </lineage>
</organism>
<accession>A0A7K3VV09</accession>
<dbReference type="SUPFAM" id="SSF54637">
    <property type="entry name" value="Thioesterase/thiol ester dehydrase-isomerase"/>
    <property type="match status" value="1"/>
</dbReference>
<dbReference type="InterPro" id="IPR029069">
    <property type="entry name" value="HotDog_dom_sf"/>
</dbReference>
<reference evidence="2 3" key="1">
    <citation type="submission" date="2020-02" db="EMBL/GenBank/DDBJ databases">
        <title>Geodermatophilus sabuli CPCC 205279 I12A-02694.</title>
        <authorList>
            <person name="Jiang Z."/>
        </authorList>
    </citation>
    <scope>NUCLEOTIDE SEQUENCE [LARGE SCALE GENOMIC DNA]</scope>
    <source>
        <strain evidence="2 3">I12A-02694</strain>
    </source>
</reference>
<dbReference type="Proteomes" id="UP000470246">
    <property type="component" value="Unassembled WGS sequence"/>
</dbReference>
<protein>
    <submittedName>
        <fullName evidence="2">MaoC family dehydratase</fullName>
    </submittedName>
</protein>
<gene>
    <name evidence="2" type="ORF">GCU56_01095</name>
</gene>
<dbReference type="EMBL" id="JAAGWF010000002">
    <property type="protein sequence ID" value="NEK56471.1"/>
    <property type="molecule type" value="Genomic_DNA"/>
</dbReference>
<feature type="domain" description="FAS1-like dehydratase" evidence="1">
    <location>
        <begin position="6"/>
        <end position="138"/>
    </location>
</feature>
<keyword evidence="3" id="KW-1185">Reference proteome</keyword>
<dbReference type="RefSeq" id="WP_163479654.1">
    <property type="nucleotide sequence ID" value="NZ_JAAGWF010000002.1"/>
</dbReference>
<evidence type="ECO:0000313" key="3">
    <source>
        <dbReference type="Proteomes" id="UP000470246"/>
    </source>
</evidence>
<dbReference type="InterPro" id="IPR016709">
    <property type="entry name" value="HadA-like"/>
</dbReference>